<proteinExistence type="predicted"/>
<evidence type="ECO:0000313" key="3">
    <source>
        <dbReference type="EMBL" id="MFC3755935.1"/>
    </source>
</evidence>
<feature type="compositionally biased region" description="Pro residues" evidence="1">
    <location>
        <begin position="247"/>
        <end position="258"/>
    </location>
</feature>
<sequence>MINGSQNPIAGKDEIYTLTDYSLGLAYLDTNPKYTWYIKRLYRKEWIDITKKPQKTGLSVPFNFGPQVVGEKFLLEVYKETKNIFTQKNETHKMGELQIIPASGKVPKITKVVLFNRGAKDVNKASYTDKLVARAYCVGMFNKTINFHLWEDDAPGGGHNAEINKNNRINKAYPARVNGNGIAETEISLSADQNVMKQVANRFMMRGDTSEGAFHEFYVTASYDGKILNANQTNVDVANPDYKKPQPKPSTPQQPKPNTPQRANTPAPPQQENLLAKSINFIVDNVMKTFTIEKTKSPSMVKVQPKPNILTTCLCKEQYIDLVWGEKVNCDFRKKVVEICQALWPNNYMDMASGLMAVMYVETSGSFKAHQIMGKSLGDVNSITKDDFWLIKKDKKTGKEISRSSRAVGLIQFTQAALQAIGEFTSGTGFDKLHEVKLRFAKMGEVNQLDYVKKYFEPSKDKIKSPEDIYLHVFAPKGVGKADSYVLYENGTEEYRQNSSVDTKSKGKYKNDGNIQRSEILERYHSSYDDGEKNKPATFNCNNNATPPINNPTLCPSDSSQCFEYADVISNPKINDQSNNANKNRFHRDKRYNSTYPDGYYHTGTDILSGGKFVEIHSLLCGEVVDTVTSFSSQEYRKNSMGNTITIKSKDKEGKDVWIIYCHLDSVKVKAGQKVKHGEAIGVSGCTGNAGLKPNGTRGIEIRYWHVHIEASRENKFFGSKKRIDAEQFMKTKFDETTKGNPIK</sequence>
<dbReference type="Pfam" id="PF01551">
    <property type="entry name" value="Peptidase_M23"/>
    <property type="match status" value="1"/>
</dbReference>
<accession>A0ABV7XVS4</accession>
<dbReference type="SUPFAM" id="SSF51261">
    <property type="entry name" value="Duplicated hybrid motif"/>
    <property type="match status" value="1"/>
</dbReference>
<dbReference type="InterPro" id="IPR050570">
    <property type="entry name" value="Cell_wall_metabolism_enzyme"/>
</dbReference>
<keyword evidence="4" id="KW-1185">Reference proteome</keyword>
<feature type="region of interest" description="Disordered" evidence="1">
    <location>
        <begin position="574"/>
        <end position="595"/>
    </location>
</feature>
<dbReference type="PANTHER" id="PTHR21666:SF270">
    <property type="entry name" value="MUREIN HYDROLASE ACTIVATOR ENVC"/>
    <property type="match status" value="1"/>
</dbReference>
<keyword evidence="3" id="KW-0378">Hydrolase</keyword>
<name>A0ABV7XVS4_9FLAO</name>
<organism evidence="3 4">
    <name type="scientific">Chryseobacterium tructae</name>
    <dbReference type="NCBI Taxonomy" id="1037380"/>
    <lineage>
        <taxon>Bacteria</taxon>
        <taxon>Pseudomonadati</taxon>
        <taxon>Bacteroidota</taxon>
        <taxon>Flavobacteriia</taxon>
        <taxon>Flavobacteriales</taxon>
        <taxon>Weeksellaceae</taxon>
        <taxon>Chryseobacterium group</taxon>
        <taxon>Chryseobacterium</taxon>
    </lineage>
</organism>
<dbReference type="EMBL" id="JBHRYO010000002">
    <property type="protein sequence ID" value="MFC3755935.1"/>
    <property type="molecule type" value="Genomic_DNA"/>
</dbReference>
<feature type="region of interest" description="Disordered" evidence="1">
    <location>
        <begin position="237"/>
        <end position="271"/>
    </location>
</feature>
<dbReference type="Gene3D" id="2.70.70.10">
    <property type="entry name" value="Glucose Permease (Domain IIA)"/>
    <property type="match status" value="1"/>
</dbReference>
<dbReference type="InterPro" id="IPR011055">
    <property type="entry name" value="Dup_hybrid_motif"/>
</dbReference>
<gene>
    <name evidence="3" type="ORF">ACFONJ_08165</name>
</gene>
<feature type="compositionally biased region" description="Polar residues" evidence="1">
    <location>
        <begin position="574"/>
        <end position="583"/>
    </location>
</feature>
<dbReference type="EC" id="3.4.-.-" evidence="3"/>
<dbReference type="CDD" id="cd12797">
    <property type="entry name" value="M23_peptidase"/>
    <property type="match status" value="1"/>
</dbReference>
<feature type="domain" description="M23ase beta-sheet core" evidence="2">
    <location>
        <begin position="601"/>
        <end position="691"/>
    </location>
</feature>
<evidence type="ECO:0000256" key="1">
    <source>
        <dbReference type="SAM" id="MobiDB-lite"/>
    </source>
</evidence>
<evidence type="ECO:0000313" key="4">
    <source>
        <dbReference type="Proteomes" id="UP001595735"/>
    </source>
</evidence>
<protein>
    <submittedName>
        <fullName evidence="3">M23 family metallopeptidase</fullName>
        <ecNumber evidence="3">3.4.-.-</ecNumber>
    </submittedName>
</protein>
<dbReference type="GO" id="GO:0016787">
    <property type="term" value="F:hydrolase activity"/>
    <property type="evidence" value="ECO:0007669"/>
    <property type="project" value="UniProtKB-KW"/>
</dbReference>
<reference evidence="4" key="1">
    <citation type="journal article" date="2019" name="Int. J. Syst. Evol. Microbiol.">
        <title>The Global Catalogue of Microorganisms (GCM) 10K type strain sequencing project: providing services to taxonomists for standard genome sequencing and annotation.</title>
        <authorList>
            <consortium name="The Broad Institute Genomics Platform"/>
            <consortium name="The Broad Institute Genome Sequencing Center for Infectious Disease"/>
            <person name="Wu L."/>
            <person name="Ma J."/>
        </authorList>
    </citation>
    <scope>NUCLEOTIDE SEQUENCE [LARGE SCALE GENOMIC DNA]</scope>
    <source>
        <strain evidence="4">CECT 7798</strain>
    </source>
</reference>
<dbReference type="InterPro" id="IPR016047">
    <property type="entry name" value="M23ase_b-sheet_dom"/>
</dbReference>
<dbReference type="Proteomes" id="UP001595735">
    <property type="component" value="Unassembled WGS sequence"/>
</dbReference>
<comment type="caution">
    <text evidence="3">The sequence shown here is derived from an EMBL/GenBank/DDBJ whole genome shotgun (WGS) entry which is preliminary data.</text>
</comment>
<dbReference type="RefSeq" id="WP_290296083.1">
    <property type="nucleotide sequence ID" value="NZ_JAUFQR010000001.1"/>
</dbReference>
<dbReference type="PANTHER" id="PTHR21666">
    <property type="entry name" value="PEPTIDASE-RELATED"/>
    <property type="match status" value="1"/>
</dbReference>
<evidence type="ECO:0000259" key="2">
    <source>
        <dbReference type="Pfam" id="PF01551"/>
    </source>
</evidence>